<dbReference type="PANTHER" id="PTHR21666">
    <property type="entry name" value="PEPTIDASE-RELATED"/>
    <property type="match status" value="1"/>
</dbReference>
<feature type="domain" description="M23ase beta-sheet core" evidence="1">
    <location>
        <begin position="106"/>
        <end position="182"/>
    </location>
</feature>
<dbReference type="InterPro" id="IPR050570">
    <property type="entry name" value="Cell_wall_metabolism_enzyme"/>
</dbReference>
<accession>A0A1T4YR36</accession>
<evidence type="ECO:0000313" key="2">
    <source>
        <dbReference type="EMBL" id="SKB04133.1"/>
    </source>
</evidence>
<protein>
    <submittedName>
        <fullName evidence="2">Peptidase family M23</fullName>
    </submittedName>
</protein>
<reference evidence="3" key="1">
    <citation type="submission" date="2017-02" db="EMBL/GenBank/DDBJ databases">
        <authorList>
            <person name="Varghese N."/>
            <person name="Submissions S."/>
        </authorList>
    </citation>
    <scope>NUCLEOTIDE SEQUENCE [LARGE SCALE GENOMIC DNA]</scope>
    <source>
        <strain evidence="3">9H-4</strain>
    </source>
</reference>
<keyword evidence="3" id="KW-1185">Reference proteome</keyword>
<dbReference type="PANTHER" id="PTHR21666:SF270">
    <property type="entry name" value="MUREIN HYDROLASE ACTIVATOR ENVC"/>
    <property type="match status" value="1"/>
</dbReference>
<evidence type="ECO:0000313" key="3">
    <source>
        <dbReference type="Proteomes" id="UP000191040"/>
    </source>
</evidence>
<dbReference type="AlphaFoldDB" id="A0A1T4YR36"/>
<name>A0A1T4YR36_9ACTN</name>
<proteinExistence type="predicted"/>
<organism evidence="2 3">
    <name type="scientific">Aeromicrobium choanae</name>
    <dbReference type="NCBI Taxonomy" id="1736691"/>
    <lineage>
        <taxon>Bacteria</taxon>
        <taxon>Bacillati</taxon>
        <taxon>Actinomycetota</taxon>
        <taxon>Actinomycetes</taxon>
        <taxon>Propionibacteriales</taxon>
        <taxon>Nocardioidaceae</taxon>
        <taxon>Aeromicrobium</taxon>
    </lineage>
</organism>
<evidence type="ECO:0000259" key="1">
    <source>
        <dbReference type="Pfam" id="PF01551"/>
    </source>
</evidence>
<dbReference type="EMBL" id="LT796768">
    <property type="protein sequence ID" value="SKB04133.1"/>
    <property type="molecule type" value="Genomic_DNA"/>
</dbReference>
<dbReference type="Proteomes" id="UP000191040">
    <property type="component" value="Chromosome I"/>
</dbReference>
<dbReference type="OrthoDB" id="9809488at2"/>
<dbReference type="InterPro" id="IPR016047">
    <property type="entry name" value="M23ase_b-sheet_dom"/>
</dbReference>
<gene>
    <name evidence="2" type="ORF">SAMN06295964_0476</name>
</gene>
<sequence>MTDGHGAPIELAYPFTGRWLARNSPVRRVPSHGTHLMGTTYAIDFIPVDERGRSAPRSWRAVVATEPPEGFAGFGVPILAPCSGRVVVAHDGEPDHEARRSAPSLLTYALTQARRVRAGAPAIAGNHVVIAMGEGGPFVLLAHLRQGSVRVAVGDEVVEGRAVGACGNSGNSTEPHVHLQVTDSLDWASARGLPLAFRGPDGPTLPDESEIVRA</sequence>
<dbReference type="RefSeq" id="WP_078698665.1">
    <property type="nucleotide sequence ID" value="NZ_LT796768.1"/>
</dbReference>
<dbReference type="CDD" id="cd12797">
    <property type="entry name" value="M23_peptidase"/>
    <property type="match status" value="1"/>
</dbReference>
<dbReference type="SUPFAM" id="SSF51261">
    <property type="entry name" value="Duplicated hybrid motif"/>
    <property type="match status" value="1"/>
</dbReference>
<dbReference type="InterPro" id="IPR011055">
    <property type="entry name" value="Dup_hybrid_motif"/>
</dbReference>
<dbReference type="Gene3D" id="2.70.70.10">
    <property type="entry name" value="Glucose Permease (Domain IIA)"/>
    <property type="match status" value="1"/>
</dbReference>
<dbReference type="Pfam" id="PF01551">
    <property type="entry name" value="Peptidase_M23"/>
    <property type="match status" value="1"/>
</dbReference>
<dbReference type="GO" id="GO:0004222">
    <property type="term" value="F:metalloendopeptidase activity"/>
    <property type="evidence" value="ECO:0007669"/>
    <property type="project" value="TreeGrafter"/>
</dbReference>